<name>A0A1W0WLL3_HYPEX</name>
<keyword evidence="1" id="KW-0472">Membrane</keyword>
<keyword evidence="1" id="KW-0812">Transmembrane</keyword>
<organism evidence="3 4">
    <name type="scientific">Hypsibius exemplaris</name>
    <name type="common">Freshwater tardigrade</name>
    <dbReference type="NCBI Taxonomy" id="2072580"/>
    <lineage>
        <taxon>Eukaryota</taxon>
        <taxon>Metazoa</taxon>
        <taxon>Ecdysozoa</taxon>
        <taxon>Tardigrada</taxon>
        <taxon>Eutardigrada</taxon>
        <taxon>Parachela</taxon>
        <taxon>Hypsibioidea</taxon>
        <taxon>Hypsibiidae</taxon>
        <taxon>Hypsibius</taxon>
    </lineage>
</organism>
<sequence>MKRTVRFAHPPARIHRDSVHALIQACTEERRKQSVANVLEAKRRKLSAIPEGVTVTDYHHSPIHDGVSEPLLPPQLSTLPQKEAQYERRTSVQVFIDKVDLISHGVAQLEMKIAALERIYQSAPVDDDDAYVEYVLSKRHEHHGIVQEIEELCKVTRYQIQSIKLDIQSAGKRGILSMDPAVRRRQYNTFIESLSRMMASYLDSELHFVQWQRTLEKSQTSRRTSVISIHGSNARQADNLEQMESEITGLKNLGISLHELRRMFEDLACLVEGQADLLDRIDELEQATADHPIAPVLTADDLEDRMLAEERLQRRMDIKSLVLFGVVGFLIFVILMFIVLSGGQVCDGSVKVGLDMIDNASSSSESSYRYKCVVFDKDSNRTAFLLSAASH</sequence>
<dbReference type="GO" id="GO:0016192">
    <property type="term" value="P:vesicle-mediated transport"/>
    <property type="evidence" value="ECO:0007669"/>
    <property type="project" value="InterPro"/>
</dbReference>
<keyword evidence="4" id="KW-1185">Reference proteome</keyword>
<dbReference type="PROSITE" id="PS50192">
    <property type="entry name" value="T_SNARE"/>
    <property type="match status" value="1"/>
</dbReference>
<evidence type="ECO:0000256" key="1">
    <source>
        <dbReference type="SAM" id="Phobius"/>
    </source>
</evidence>
<reference evidence="4" key="1">
    <citation type="submission" date="2017-01" db="EMBL/GenBank/DDBJ databases">
        <title>Comparative genomics of anhydrobiosis in the tardigrade Hypsibius dujardini.</title>
        <authorList>
            <person name="Yoshida Y."/>
            <person name="Koutsovoulos G."/>
            <person name="Laetsch D."/>
            <person name="Stevens L."/>
            <person name="Kumar S."/>
            <person name="Horikawa D."/>
            <person name="Ishino K."/>
            <person name="Komine S."/>
            <person name="Tomita M."/>
            <person name="Blaxter M."/>
            <person name="Arakawa K."/>
        </authorList>
    </citation>
    <scope>NUCLEOTIDE SEQUENCE [LARGE SCALE GENOMIC DNA]</scope>
    <source>
        <strain evidence="4">Z151</strain>
    </source>
</reference>
<dbReference type="Proteomes" id="UP000192578">
    <property type="component" value="Unassembled WGS sequence"/>
</dbReference>
<comment type="caution">
    <text evidence="3">The sequence shown here is derived from an EMBL/GenBank/DDBJ whole genome shotgun (WGS) entry which is preliminary data.</text>
</comment>
<evidence type="ECO:0000313" key="3">
    <source>
        <dbReference type="EMBL" id="OQV16072.1"/>
    </source>
</evidence>
<accession>A0A1W0WLL3</accession>
<protein>
    <recommendedName>
        <fullName evidence="2">t-SNARE coiled-coil homology domain-containing protein</fullName>
    </recommendedName>
</protein>
<evidence type="ECO:0000259" key="2">
    <source>
        <dbReference type="PROSITE" id="PS50192"/>
    </source>
</evidence>
<dbReference type="Gene3D" id="1.20.58.70">
    <property type="match status" value="1"/>
</dbReference>
<dbReference type="InterPro" id="IPR000727">
    <property type="entry name" value="T_SNARE_dom"/>
</dbReference>
<feature type="domain" description="T-SNARE coiled-coil homology" evidence="2">
    <location>
        <begin position="240"/>
        <end position="283"/>
    </location>
</feature>
<dbReference type="EMBL" id="MTYJ01000079">
    <property type="protein sequence ID" value="OQV16072.1"/>
    <property type="molecule type" value="Genomic_DNA"/>
</dbReference>
<evidence type="ECO:0000313" key="4">
    <source>
        <dbReference type="Proteomes" id="UP000192578"/>
    </source>
</evidence>
<dbReference type="InterPro" id="IPR010989">
    <property type="entry name" value="SNARE"/>
</dbReference>
<dbReference type="GO" id="GO:0016020">
    <property type="term" value="C:membrane"/>
    <property type="evidence" value="ECO:0007669"/>
    <property type="project" value="InterPro"/>
</dbReference>
<keyword evidence="1" id="KW-1133">Transmembrane helix</keyword>
<gene>
    <name evidence="3" type="ORF">BV898_09842</name>
</gene>
<dbReference type="SUPFAM" id="SSF47661">
    <property type="entry name" value="t-snare proteins"/>
    <property type="match status" value="1"/>
</dbReference>
<dbReference type="OrthoDB" id="10601891at2759"/>
<feature type="transmembrane region" description="Helical" evidence="1">
    <location>
        <begin position="321"/>
        <end position="340"/>
    </location>
</feature>
<proteinExistence type="predicted"/>
<dbReference type="AlphaFoldDB" id="A0A1W0WLL3"/>